<dbReference type="GeneID" id="77924592"/>
<evidence type="ECO:0000313" key="2">
    <source>
        <dbReference type="Proteomes" id="UP000319596"/>
    </source>
</evidence>
<accession>A0A514U0V2</accession>
<protein>
    <submittedName>
        <fullName evidence="1">Uncharacterized protein</fullName>
    </submittedName>
</protein>
<gene>
    <name evidence="1" type="primary">30</name>
    <name evidence="1" type="ORF">SEA_PHENDRIX_30</name>
</gene>
<keyword evidence="2" id="KW-1185">Reference proteome</keyword>
<sequence>MIVELTQCAHSLHPARLVRAYRSGVPGWEFVCPCIHPESRSEVERPWYQEDRLPSAKFRLLAHLSSRVGGVGEDFRTVCTPKGEWIGEIK</sequence>
<dbReference type="Proteomes" id="UP000319596">
    <property type="component" value="Segment"/>
</dbReference>
<dbReference type="KEGG" id="vg:77924592"/>
<name>A0A514U0V2_9CAUD</name>
<dbReference type="EMBL" id="MN096369">
    <property type="protein sequence ID" value="QDK02578.1"/>
    <property type="molecule type" value="Genomic_DNA"/>
</dbReference>
<organism evidence="1 2">
    <name type="scientific">Gordonia phage Phendrix</name>
    <dbReference type="NCBI Taxonomy" id="2593335"/>
    <lineage>
        <taxon>Viruses</taxon>
        <taxon>Duplodnaviria</taxon>
        <taxon>Heunggongvirae</taxon>
        <taxon>Uroviricota</taxon>
        <taxon>Caudoviricetes</taxon>
        <taxon>Godonkavirus</taxon>
        <taxon>Godonkavirus phendrix</taxon>
    </lineage>
</organism>
<reference evidence="1 2" key="1">
    <citation type="submission" date="2019-06" db="EMBL/GenBank/DDBJ databases">
        <authorList>
            <person name="Burns M.A."/>
            <person name="Hill G.C."/>
            <person name="Wesley B.E."/>
            <person name="Womack T.V."/>
            <person name="Krukonis G.P."/>
            <person name="Delesalle V.A."/>
            <person name="Garlena R.A."/>
            <person name="Russell D.A."/>
            <person name="Pope W.H."/>
            <person name="Jacobs-Sera D."/>
            <person name="Hatfull G.F."/>
        </authorList>
    </citation>
    <scope>NUCLEOTIDE SEQUENCE [LARGE SCALE GENOMIC DNA]</scope>
</reference>
<proteinExistence type="predicted"/>
<dbReference type="RefSeq" id="YP_010649074.1">
    <property type="nucleotide sequence ID" value="NC_070764.1"/>
</dbReference>
<evidence type="ECO:0000313" key="1">
    <source>
        <dbReference type="EMBL" id="QDK02578.1"/>
    </source>
</evidence>